<organism evidence="6 7">
    <name type="scientific">Bosea lathyri</name>
    <dbReference type="NCBI Taxonomy" id="1036778"/>
    <lineage>
        <taxon>Bacteria</taxon>
        <taxon>Pseudomonadati</taxon>
        <taxon>Pseudomonadota</taxon>
        <taxon>Alphaproteobacteria</taxon>
        <taxon>Hyphomicrobiales</taxon>
        <taxon>Boseaceae</taxon>
        <taxon>Bosea</taxon>
    </lineage>
</organism>
<dbReference type="InterPro" id="IPR036390">
    <property type="entry name" value="WH_DNA-bd_sf"/>
</dbReference>
<dbReference type="Proteomes" id="UP000236743">
    <property type="component" value="Unassembled WGS sequence"/>
</dbReference>
<dbReference type="Gene3D" id="1.10.10.10">
    <property type="entry name" value="Winged helix-like DNA-binding domain superfamily/Winged helix DNA-binding domain"/>
    <property type="match status" value="1"/>
</dbReference>
<dbReference type="PANTHER" id="PTHR30136">
    <property type="entry name" value="HELIX-TURN-HELIX TRANSCRIPTIONAL REGULATOR, ICLR FAMILY"/>
    <property type="match status" value="1"/>
</dbReference>
<dbReference type="InterPro" id="IPR029016">
    <property type="entry name" value="GAF-like_dom_sf"/>
</dbReference>
<protein>
    <submittedName>
        <fullName evidence="6">Transcriptional regulator, IclR family</fullName>
    </submittedName>
</protein>
<dbReference type="Pfam" id="PF09339">
    <property type="entry name" value="HTH_IclR"/>
    <property type="match status" value="1"/>
</dbReference>
<keyword evidence="7" id="KW-1185">Reference proteome</keyword>
<dbReference type="Pfam" id="PF01614">
    <property type="entry name" value="IclR_C"/>
    <property type="match status" value="1"/>
</dbReference>
<name>A0A1H5ZGS7_9HYPH</name>
<dbReference type="Gene3D" id="3.30.450.40">
    <property type="match status" value="1"/>
</dbReference>
<dbReference type="PROSITE" id="PS51077">
    <property type="entry name" value="HTH_ICLR"/>
    <property type="match status" value="1"/>
</dbReference>
<dbReference type="PROSITE" id="PS51078">
    <property type="entry name" value="ICLR_ED"/>
    <property type="match status" value="1"/>
</dbReference>
<accession>A0A1H5ZGS7</accession>
<dbReference type="PANTHER" id="PTHR30136:SF34">
    <property type="entry name" value="TRANSCRIPTIONAL REGULATOR"/>
    <property type="match status" value="1"/>
</dbReference>
<gene>
    <name evidence="6" type="ORF">SAMN04488115_104436</name>
</gene>
<feature type="domain" description="IclR-ED" evidence="5">
    <location>
        <begin position="72"/>
        <end position="256"/>
    </location>
</feature>
<reference evidence="6 7" key="1">
    <citation type="submission" date="2016-10" db="EMBL/GenBank/DDBJ databases">
        <authorList>
            <person name="de Groot N.N."/>
        </authorList>
    </citation>
    <scope>NUCLEOTIDE SEQUENCE [LARGE SCALE GENOMIC DNA]</scope>
    <source>
        <strain evidence="6 7">DSM 26656</strain>
    </source>
</reference>
<evidence type="ECO:0000256" key="3">
    <source>
        <dbReference type="ARBA" id="ARBA00023163"/>
    </source>
</evidence>
<keyword evidence="2" id="KW-0238">DNA-binding</keyword>
<evidence type="ECO:0000259" key="4">
    <source>
        <dbReference type="PROSITE" id="PS51077"/>
    </source>
</evidence>
<dbReference type="GO" id="GO:0003700">
    <property type="term" value="F:DNA-binding transcription factor activity"/>
    <property type="evidence" value="ECO:0007669"/>
    <property type="project" value="TreeGrafter"/>
</dbReference>
<dbReference type="OrthoDB" id="6057486at2"/>
<dbReference type="GO" id="GO:0003677">
    <property type="term" value="F:DNA binding"/>
    <property type="evidence" value="ECO:0007669"/>
    <property type="project" value="UniProtKB-KW"/>
</dbReference>
<dbReference type="InterPro" id="IPR014757">
    <property type="entry name" value="Tscrpt_reg_IclR_C"/>
</dbReference>
<evidence type="ECO:0000259" key="5">
    <source>
        <dbReference type="PROSITE" id="PS51078"/>
    </source>
</evidence>
<dbReference type="SUPFAM" id="SSF55781">
    <property type="entry name" value="GAF domain-like"/>
    <property type="match status" value="1"/>
</dbReference>
<keyword evidence="1" id="KW-0805">Transcription regulation</keyword>
<dbReference type="EMBL" id="FNUY01000004">
    <property type="protein sequence ID" value="SEG35658.1"/>
    <property type="molecule type" value="Genomic_DNA"/>
</dbReference>
<sequence length="271" mass="29018">MTDQDSLMVRSVEKAMRVLTAFGGGQPTLSIAEVAAIAGLDKSGAQRLTHTFVQLGYLRRDPETRRLALTPRVLELSAHYSRSSPLIRAAAPYLLNISKITEESVSLTVLDGTDIVYVYRLLSRNMLATDVIVGTHLPAYCTAPGIAILSGLPRDEAEAILNASDLTAYTPFTTTDIPTLLARIDEAASQGFAIVQDQIYMNDVSIAVPVYGPGQRAIAAVNIAVNKLSLSAAEAVEKFVPLLAPVAKNLSHAGPMPARKPLTLPKGRSRI</sequence>
<evidence type="ECO:0000313" key="7">
    <source>
        <dbReference type="Proteomes" id="UP000236743"/>
    </source>
</evidence>
<evidence type="ECO:0000313" key="6">
    <source>
        <dbReference type="EMBL" id="SEG35658.1"/>
    </source>
</evidence>
<dbReference type="InterPro" id="IPR005471">
    <property type="entry name" value="Tscrpt_reg_IclR_N"/>
</dbReference>
<feature type="domain" description="HTH iclR-type" evidence="4">
    <location>
        <begin position="9"/>
        <end position="71"/>
    </location>
</feature>
<dbReference type="SMART" id="SM00346">
    <property type="entry name" value="HTH_ICLR"/>
    <property type="match status" value="1"/>
</dbReference>
<evidence type="ECO:0000256" key="1">
    <source>
        <dbReference type="ARBA" id="ARBA00023015"/>
    </source>
</evidence>
<dbReference type="InterPro" id="IPR036388">
    <property type="entry name" value="WH-like_DNA-bd_sf"/>
</dbReference>
<proteinExistence type="predicted"/>
<dbReference type="InterPro" id="IPR050707">
    <property type="entry name" value="HTH_MetabolicPath_Reg"/>
</dbReference>
<dbReference type="GO" id="GO:0045892">
    <property type="term" value="P:negative regulation of DNA-templated transcription"/>
    <property type="evidence" value="ECO:0007669"/>
    <property type="project" value="TreeGrafter"/>
</dbReference>
<dbReference type="SUPFAM" id="SSF46785">
    <property type="entry name" value="Winged helix' DNA-binding domain"/>
    <property type="match status" value="1"/>
</dbReference>
<dbReference type="AlphaFoldDB" id="A0A1H5ZGS7"/>
<evidence type="ECO:0000256" key="2">
    <source>
        <dbReference type="ARBA" id="ARBA00023125"/>
    </source>
</evidence>
<keyword evidence="3" id="KW-0804">Transcription</keyword>